<dbReference type="EMBL" id="CP154834">
    <property type="protein sequence ID" value="XAO74125.1"/>
    <property type="molecule type" value="Genomic_DNA"/>
</dbReference>
<protein>
    <recommendedName>
        <fullName evidence="3">Glycosyltransferase</fullName>
    </recommendedName>
</protein>
<proteinExistence type="predicted"/>
<dbReference type="SUPFAM" id="SSF53756">
    <property type="entry name" value="UDP-Glycosyltransferase/glycogen phosphorylase"/>
    <property type="match status" value="1"/>
</dbReference>
<accession>A0AAU6WNT0</accession>
<sequence>MKVIHVVCNPSTGVLSLITSLVAEQSKSKDVKFSLMVIYDKTININEVDSSFVNFDVKKIYSPLKINTIFYFVFYILSRFFTFFNQKNTFYHFHNAQMSAAFLNKKNQNNSLITIHGFPAYDSFMNNKKSIVRKLHFLFFKRILLERLIVSSVDYLSLEKIKKCFGIDLTNSFIVPNCCNLNLPTVSSNEMRNIIKFVFIGAIDENKGISKIVDVFNQLGENYELYIFGSGEQLYSLIDNNVDNKKIFFSGMYNVLKF</sequence>
<evidence type="ECO:0000313" key="2">
    <source>
        <dbReference type="Proteomes" id="UP001463665"/>
    </source>
</evidence>
<evidence type="ECO:0000313" key="1">
    <source>
        <dbReference type="EMBL" id="XAO74125.1"/>
    </source>
</evidence>
<keyword evidence="2" id="KW-1185">Reference proteome</keyword>
<dbReference type="Proteomes" id="UP001463665">
    <property type="component" value="Chromosome"/>
</dbReference>
<organism evidence="1 2">
    <name type="scientific">Chryseobacterium endophyticum</name>
    <dbReference type="NCBI Taxonomy" id="1854762"/>
    <lineage>
        <taxon>Bacteria</taxon>
        <taxon>Pseudomonadati</taxon>
        <taxon>Bacteroidota</taxon>
        <taxon>Flavobacteriia</taxon>
        <taxon>Flavobacteriales</taxon>
        <taxon>Weeksellaceae</taxon>
        <taxon>Chryseobacterium group</taxon>
        <taxon>Chryseobacterium</taxon>
    </lineage>
</organism>
<dbReference type="AlphaFoldDB" id="A0AAU6WNT0"/>
<dbReference type="Gene3D" id="3.40.50.2000">
    <property type="entry name" value="Glycogen Phosphorylase B"/>
    <property type="match status" value="2"/>
</dbReference>
<reference evidence="1 2" key="1">
    <citation type="submission" date="2024-04" db="EMBL/GenBank/DDBJ databases">
        <title>Genome sequencing and assembly of rice foliar adapted Chryseobacterium endophyticum OsEnb-ALM-A6.</title>
        <authorList>
            <person name="Kumar S."/>
            <person name="Javed M."/>
            <person name="Chouhan V."/>
            <person name="Charishma K."/>
            <person name="Patel A."/>
            <person name="Kumar M."/>
            <person name="Sahu K.P."/>
            <person name="Kumar A."/>
        </authorList>
    </citation>
    <scope>NUCLEOTIDE SEQUENCE [LARGE SCALE GENOMIC DNA]</scope>
    <source>
        <strain evidence="1 2">OsEnb-ALM-A6</strain>
    </source>
</reference>
<gene>
    <name evidence="1" type="ORF">AAFP95_21110</name>
</gene>
<name>A0AAU6WNT0_9FLAO</name>
<dbReference type="RefSeq" id="WP_345766390.1">
    <property type="nucleotide sequence ID" value="NZ_CP154834.1"/>
</dbReference>
<evidence type="ECO:0008006" key="3">
    <source>
        <dbReference type="Google" id="ProtNLM"/>
    </source>
</evidence>